<dbReference type="Proteomes" id="UP000198546">
    <property type="component" value="Chromosome i"/>
</dbReference>
<evidence type="ECO:0000259" key="1">
    <source>
        <dbReference type="Pfam" id="PF08241"/>
    </source>
</evidence>
<organism evidence="2 3">
    <name type="scientific">Auraticoccus monumenti</name>
    <dbReference type="NCBI Taxonomy" id="675864"/>
    <lineage>
        <taxon>Bacteria</taxon>
        <taxon>Bacillati</taxon>
        <taxon>Actinomycetota</taxon>
        <taxon>Actinomycetes</taxon>
        <taxon>Propionibacteriales</taxon>
        <taxon>Propionibacteriaceae</taxon>
        <taxon>Auraticoccus</taxon>
    </lineage>
</organism>
<dbReference type="GO" id="GO:0032259">
    <property type="term" value="P:methylation"/>
    <property type="evidence" value="ECO:0007669"/>
    <property type="project" value="UniProtKB-KW"/>
</dbReference>
<dbReference type="GO" id="GO:0008757">
    <property type="term" value="F:S-adenosylmethionine-dependent methyltransferase activity"/>
    <property type="evidence" value="ECO:0007669"/>
    <property type="project" value="InterPro"/>
</dbReference>
<dbReference type="PANTHER" id="PTHR43591">
    <property type="entry name" value="METHYLTRANSFERASE"/>
    <property type="match status" value="1"/>
</dbReference>
<dbReference type="InterPro" id="IPR029063">
    <property type="entry name" value="SAM-dependent_MTases_sf"/>
</dbReference>
<keyword evidence="2" id="KW-0808">Transferase</keyword>
<protein>
    <submittedName>
        <fullName evidence="2">Methyltransferase domain-containing protein</fullName>
    </submittedName>
</protein>
<dbReference type="SUPFAM" id="SSF53335">
    <property type="entry name" value="S-adenosyl-L-methionine-dependent methyltransferases"/>
    <property type="match status" value="1"/>
</dbReference>
<dbReference type="PANTHER" id="PTHR43591:SF24">
    <property type="entry name" value="2-METHOXY-6-POLYPRENYL-1,4-BENZOQUINOL METHYLASE, MITOCHONDRIAL"/>
    <property type="match status" value="1"/>
</dbReference>
<dbReference type="STRING" id="675864.SAMN04489747_2808"/>
<dbReference type="AlphaFoldDB" id="A0A1G7B3Y5"/>
<evidence type="ECO:0000313" key="2">
    <source>
        <dbReference type="EMBL" id="SDE20945.1"/>
    </source>
</evidence>
<dbReference type="InterPro" id="IPR013216">
    <property type="entry name" value="Methyltransf_11"/>
</dbReference>
<dbReference type="RefSeq" id="WP_090594412.1">
    <property type="nucleotide sequence ID" value="NZ_LT629688.1"/>
</dbReference>
<dbReference type="OrthoDB" id="5566900at2"/>
<dbReference type="EMBL" id="LT629688">
    <property type="protein sequence ID" value="SDE20945.1"/>
    <property type="molecule type" value="Genomic_DNA"/>
</dbReference>
<proteinExistence type="predicted"/>
<dbReference type="Gene3D" id="3.40.50.150">
    <property type="entry name" value="Vaccinia Virus protein VP39"/>
    <property type="match status" value="1"/>
</dbReference>
<dbReference type="CDD" id="cd02440">
    <property type="entry name" value="AdoMet_MTases"/>
    <property type="match status" value="1"/>
</dbReference>
<sequence length="316" mass="34949">MAAEPGREPATAEQVEAAWQDTKLAQVLYHDWESGSYDEKWSISFDQRCTDYARDRFTAVAGVPPRPYGRSLEIGAGTGFFTLNLMLAGLIEHGTVTDISAGMVEVALANAGRLGLDVEGQVVDAERLPFPDDSFDLVVGHAVIHHLPDVASAFAEIARVLRPGGRVVICGEPTRVGHRVARRLSSLTWSATRALTRLRPLRSWARPEAELDESSRAAALEAVVDLHTFDPDELAATVRAAGLVGVRTHTDELTAAWFGWPVRTVEAALTEERLGFRWRMFAYRSWLTLDRVDRRLSAVVPPGWYYNVSVTAFTHR</sequence>
<keyword evidence="2" id="KW-0489">Methyltransferase</keyword>
<feature type="domain" description="Methyltransferase type 11" evidence="1">
    <location>
        <begin position="72"/>
        <end position="169"/>
    </location>
</feature>
<evidence type="ECO:0000313" key="3">
    <source>
        <dbReference type="Proteomes" id="UP000198546"/>
    </source>
</evidence>
<keyword evidence="3" id="KW-1185">Reference proteome</keyword>
<reference evidence="2 3" key="1">
    <citation type="submission" date="2016-10" db="EMBL/GenBank/DDBJ databases">
        <authorList>
            <person name="de Groot N.N."/>
        </authorList>
    </citation>
    <scope>NUCLEOTIDE SEQUENCE [LARGE SCALE GENOMIC DNA]</scope>
    <source>
        <strain evidence="2 3">MON 2.2</strain>
    </source>
</reference>
<accession>A0A1G7B3Y5</accession>
<dbReference type="Pfam" id="PF08241">
    <property type="entry name" value="Methyltransf_11"/>
    <property type="match status" value="1"/>
</dbReference>
<name>A0A1G7B3Y5_9ACTN</name>
<gene>
    <name evidence="2" type="ORF">SAMN04489747_2808</name>
</gene>